<keyword evidence="9 16" id="KW-1133">Transmembrane helix</keyword>
<protein>
    <recommendedName>
        <fullName evidence="14">Ubiquinol oxidase polypeptide II</fullName>
    </recommendedName>
</protein>
<feature type="transmembrane region" description="Helical" evidence="16">
    <location>
        <begin position="46"/>
        <end position="68"/>
    </location>
</feature>
<dbReference type="CDD" id="cd04212">
    <property type="entry name" value="CuRO_UO_II"/>
    <property type="match status" value="1"/>
</dbReference>
<evidence type="ECO:0000259" key="17">
    <source>
        <dbReference type="PROSITE" id="PS50857"/>
    </source>
</evidence>
<dbReference type="InterPro" id="IPR010514">
    <property type="entry name" value="COX_ARM"/>
</dbReference>
<feature type="domain" description="Cytochrome oxidase subunit II copper A binding" evidence="17">
    <location>
        <begin position="136"/>
        <end position="248"/>
    </location>
</feature>
<keyword evidence="5" id="KW-0679">Respiratory chain</keyword>
<feature type="compositionally biased region" description="Basic and acidic residues" evidence="15">
    <location>
        <begin position="356"/>
        <end position="367"/>
    </location>
</feature>
<dbReference type="PANTHER" id="PTHR22888:SF18">
    <property type="entry name" value="CYTOCHROME BO(3) UBIQUINOL OXIDASE SUBUNIT 2"/>
    <property type="match status" value="1"/>
</dbReference>
<dbReference type="PROSITE" id="PS50999">
    <property type="entry name" value="COX2_TM"/>
    <property type="match status" value="1"/>
</dbReference>
<dbReference type="PROSITE" id="PS50857">
    <property type="entry name" value="COX2_CUA"/>
    <property type="match status" value="1"/>
</dbReference>
<dbReference type="PANTHER" id="PTHR22888">
    <property type="entry name" value="CYTOCHROME C OXIDASE, SUBUNIT II"/>
    <property type="match status" value="1"/>
</dbReference>
<dbReference type="InterPro" id="IPR036257">
    <property type="entry name" value="Cyt_c_oxidase_su2_TM_sf"/>
</dbReference>
<evidence type="ECO:0000256" key="15">
    <source>
        <dbReference type="SAM" id="MobiDB-lite"/>
    </source>
</evidence>
<evidence type="ECO:0000256" key="7">
    <source>
        <dbReference type="ARBA" id="ARBA00022729"/>
    </source>
</evidence>
<name>A0A4Y8RSG8_9HYPH</name>
<dbReference type="GO" id="GO:0005507">
    <property type="term" value="F:copper ion binding"/>
    <property type="evidence" value="ECO:0007669"/>
    <property type="project" value="InterPro"/>
</dbReference>
<dbReference type="SUPFAM" id="SSF81464">
    <property type="entry name" value="Cytochrome c oxidase subunit II-like, transmembrane region"/>
    <property type="match status" value="1"/>
</dbReference>
<keyword evidence="12" id="KW-0564">Palmitate</keyword>
<keyword evidence="13" id="KW-0449">Lipoprotein</keyword>
<dbReference type="OrthoDB" id="9783445at2"/>
<comment type="similarity">
    <text evidence="2">Belongs to the cytochrome c oxidase subunit 2 family.</text>
</comment>
<comment type="subcellular location">
    <subcellularLocation>
        <location evidence="1">Cell membrane</location>
        <topology evidence="1">Multi-pass membrane protein</topology>
    </subcellularLocation>
</comment>
<evidence type="ECO:0000256" key="16">
    <source>
        <dbReference type="SAM" id="Phobius"/>
    </source>
</evidence>
<evidence type="ECO:0000256" key="12">
    <source>
        <dbReference type="ARBA" id="ARBA00023139"/>
    </source>
</evidence>
<dbReference type="InterPro" id="IPR045187">
    <property type="entry name" value="CcO_II"/>
</dbReference>
<evidence type="ECO:0000256" key="13">
    <source>
        <dbReference type="ARBA" id="ARBA00023288"/>
    </source>
</evidence>
<proteinExistence type="inferred from homology"/>
<dbReference type="GO" id="GO:0004129">
    <property type="term" value="F:cytochrome-c oxidase activity"/>
    <property type="evidence" value="ECO:0007669"/>
    <property type="project" value="InterPro"/>
</dbReference>
<dbReference type="NCBIfam" id="TIGR01433">
    <property type="entry name" value="CyoA"/>
    <property type="match status" value="1"/>
</dbReference>
<dbReference type="EMBL" id="SOZD01000001">
    <property type="protein sequence ID" value="TFF27280.1"/>
    <property type="molecule type" value="Genomic_DNA"/>
</dbReference>
<evidence type="ECO:0000256" key="2">
    <source>
        <dbReference type="ARBA" id="ARBA00007866"/>
    </source>
</evidence>
<dbReference type="InterPro" id="IPR011759">
    <property type="entry name" value="Cyt_c_oxidase_su2_TM_dom"/>
</dbReference>
<evidence type="ECO:0000256" key="6">
    <source>
        <dbReference type="ARBA" id="ARBA00022692"/>
    </source>
</evidence>
<dbReference type="Gene3D" id="1.10.287.90">
    <property type="match status" value="1"/>
</dbReference>
<evidence type="ECO:0000256" key="5">
    <source>
        <dbReference type="ARBA" id="ARBA00022660"/>
    </source>
</evidence>
<dbReference type="GO" id="GO:0005886">
    <property type="term" value="C:plasma membrane"/>
    <property type="evidence" value="ECO:0007669"/>
    <property type="project" value="UniProtKB-SubCell"/>
</dbReference>
<feature type="domain" description="Cytochrome oxidase subunit II transmembrane region profile" evidence="18">
    <location>
        <begin position="24"/>
        <end position="121"/>
    </location>
</feature>
<dbReference type="RefSeq" id="WP_134759743.1">
    <property type="nucleotide sequence ID" value="NZ_SOZD01000001.1"/>
</dbReference>
<dbReference type="GO" id="GO:0042773">
    <property type="term" value="P:ATP synthesis coupled electron transport"/>
    <property type="evidence" value="ECO:0007669"/>
    <property type="project" value="TreeGrafter"/>
</dbReference>
<comment type="caution">
    <text evidence="19">The sequence shown here is derived from an EMBL/GenBank/DDBJ whole genome shotgun (WGS) entry which is preliminary data.</text>
</comment>
<evidence type="ECO:0000256" key="1">
    <source>
        <dbReference type="ARBA" id="ARBA00004651"/>
    </source>
</evidence>
<evidence type="ECO:0000256" key="11">
    <source>
        <dbReference type="ARBA" id="ARBA00023136"/>
    </source>
</evidence>
<dbReference type="GO" id="GO:0009486">
    <property type="term" value="F:cytochrome bo3 ubiquinol oxidase activity"/>
    <property type="evidence" value="ECO:0007669"/>
    <property type="project" value="InterPro"/>
</dbReference>
<evidence type="ECO:0000313" key="20">
    <source>
        <dbReference type="Proteomes" id="UP000298179"/>
    </source>
</evidence>
<keyword evidence="6 16" id="KW-0812">Transmembrane</keyword>
<dbReference type="InterPro" id="IPR002429">
    <property type="entry name" value="CcO_II-like_C"/>
</dbReference>
<dbReference type="Proteomes" id="UP000298179">
    <property type="component" value="Unassembled WGS sequence"/>
</dbReference>
<keyword evidence="4" id="KW-1003">Cell membrane</keyword>
<dbReference type="Pfam" id="PF00116">
    <property type="entry name" value="COX2"/>
    <property type="match status" value="1"/>
</dbReference>
<evidence type="ECO:0000256" key="14">
    <source>
        <dbReference type="ARBA" id="ARBA00030198"/>
    </source>
</evidence>
<dbReference type="SUPFAM" id="SSF49503">
    <property type="entry name" value="Cupredoxins"/>
    <property type="match status" value="1"/>
</dbReference>
<evidence type="ECO:0000256" key="8">
    <source>
        <dbReference type="ARBA" id="ARBA00022982"/>
    </source>
</evidence>
<feature type="transmembrane region" description="Helical" evidence="16">
    <location>
        <begin position="93"/>
        <end position="117"/>
    </location>
</feature>
<dbReference type="InterPro" id="IPR034227">
    <property type="entry name" value="CuRO_UO_II"/>
</dbReference>
<feature type="region of interest" description="Disordered" evidence="15">
    <location>
        <begin position="334"/>
        <end position="383"/>
    </location>
</feature>
<keyword evidence="7" id="KW-0732">Signal</keyword>
<dbReference type="AlphaFoldDB" id="A0A4Y8RSG8"/>
<dbReference type="Gene3D" id="2.60.40.420">
    <property type="entry name" value="Cupredoxins - blue copper proteins"/>
    <property type="match status" value="1"/>
</dbReference>
<gene>
    <name evidence="19" type="primary">cyoA</name>
    <name evidence="19" type="ORF">E3C22_02060</name>
</gene>
<evidence type="ECO:0000256" key="4">
    <source>
        <dbReference type="ARBA" id="ARBA00022475"/>
    </source>
</evidence>
<evidence type="ECO:0000313" key="19">
    <source>
        <dbReference type="EMBL" id="TFF27280.1"/>
    </source>
</evidence>
<evidence type="ECO:0000256" key="10">
    <source>
        <dbReference type="ARBA" id="ARBA00023002"/>
    </source>
</evidence>
<evidence type="ECO:0000256" key="3">
    <source>
        <dbReference type="ARBA" id="ARBA00022448"/>
    </source>
</evidence>
<keyword evidence="10" id="KW-0560">Oxidoreductase</keyword>
<evidence type="ECO:0000259" key="18">
    <source>
        <dbReference type="PROSITE" id="PS50999"/>
    </source>
</evidence>
<dbReference type="Pfam" id="PF06481">
    <property type="entry name" value="COX_ARM"/>
    <property type="match status" value="1"/>
</dbReference>
<dbReference type="GO" id="GO:0016682">
    <property type="term" value="F:oxidoreductase activity, acting on diphenols and related substances as donors, oxygen as acceptor"/>
    <property type="evidence" value="ECO:0007669"/>
    <property type="project" value="InterPro"/>
</dbReference>
<feature type="transmembrane region" description="Helical" evidence="16">
    <location>
        <begin position="12"/>
        <end position="34"/>
    </location>
</feature>
<keyword evidence="3" id="KW-0813">Transport</keyword>
<dbReference type="InterPro" id="IPR006333">
    <property type="entry name" value="Cyt_o_ubiquinol_oxidase_su2"/>
</dbReference>
<keyword evidence="11 16" id="KW-0472">Membrane</keyword>
<dbReference type="InterPro" id="IPR008972">
    <property type="entry name" value="Cupredoxin"/>
</dbReference>
<keyword evidence="8" id="KW-0249">Electron transport</keyword>
<reference evidence="19 20" key="1">
    <citation type="submission" date="2019-03" db="EMBL/GenBank/DDBJ databases">
        <title>Jiella endophytica sp. nov., a novel endophytic bacterium isolated from root of Ficus microcarpa Linn. f.</title>
        <authorList>
            <person name="Tuo L."/>
        </authorList>
    </citation>
    <scope>NUCLEOTIDE SEQUENCE [LARGE SCALE GENOMIC DNA]</scope>
    <source>
        <strain evidence="19 20">CBS5Q-3</strain>
    </source>
</reference>
<evidence type="ECO:0000256" key="9">
    <source>
        <dbReference type="ARBA" id="ARBA00022989"/>
    </source>
</evidence>
<organism evidence="19 20">
    <name type="scientific">Jiella endophytica</name>
    <dbReference type="NCBI Taxonomy" id="2558362"/>
    <lineage>
        <taxon>Bacteria</taxon>
        <taxon>Pseudomonadati</taxon>
        <taxon>Pseudomonadota</taxon>
        <taxon>Alphaproteobacteria</taxon>
        <taxon>Hyphomicrobiales</taxon>
        <taxon>Aurantimonadaceae</taxon>
        <taxon>Jiella</taxon>
    </lineage>
</organism>
<keyword evidence="20" id="KW-1185">Reference proteome</keyword>
<accession>A0A4Y8RSG8</accession>
<sequence>MSEQYGAAPLRPFRLLAVLSLPFVLSACDSPLLFPGGDIAARQRDMLLIATGLMLIIIIPVIFMSLYFPWRYRATSKTADYDAEWDHSTKLELVIWTVPLLIIICLGAVTWVGTHLLDPFRPLDKITTSDSVKLDEDPLEVQVVALNWKWLFIYPQYGVASVNELAAPVNRPIRFDLTAESVMNAFYIPTLAGMIYSMPGMETKLHAVMNETGVYDGIASHYNGAGFSDMQFKFYSQKDGDFDAWIQNLKDSGQALDTDSYLDLAKPSEAVPVEYFSSVDPDLYKRILGMCVNPGKLCMQQIMMINAGKAEPGKDVTIDQLKYKTYDLDAFGHGEVDGKGQAGDEPQGATAPATGREPHSDTAKSDGDATGDDSVAPPQLNND</sequence>